<evidence type="ECO:0000313" key="3">
    <source>
        <dbReference type="Proteomes" id="UP001152622"/>
    </source>
</evidence>
<proteinExistence type="predicted"/>
<protein>
    <submittedName>
        <fullName evidence="2">Uncharacterized protein</fullName>
    </submittedName>
</protein>
<gene>
    <name evidence="2" type="ORF">SKAU_G00291340</name>
</gene>
<dbReference type="AlphaFoldDB" id="A0A9Q1ETT7"/>
<name>A0A9Q1ETT7_SYNKA</name>
<keyword evidence="1" id="KW-1133">Transmembrane helix</keyword>
<accession>A0A9Q1ETT7</accession>
<reference evidence="2" key="1">
    <citation type="journal article" date="2023" name="Science">
        <title>Genome structures resolve the early diversification of teleost fishes.</title>
        <authorList>
            <person name="Parey E."/>
            <person name="Louis A."/>
            <person name="Montfort J."/>
            <person name="Bouchez O."/>
            <person name="Roques C."/>
            <person name="Iampietro C."/>
            <person name="Lluch J."/>
            <person name="Castinel A."/>
            <person name="Donnadieu C."/>
            <person name="Desvignes T."/>
            <person name="Floi Bucao C."/>
            <person name="Jouanno E."/>
            <person name="Wen M."/>
            <person name="Mejri S."/>
            <person name="Dirks R."/>
            <person name="Jansen H."/>
            <person name="Henkel C."/>
            <person name="Chen W.J."/>
            <person name="Zahm M."/>
            <person name="Cabau C."/>
            <person name="Klopp C."/>
            <person name="Thompson A.W."/>
            <person name="Robinson-Rechavi M."/>
            <person name="Braasch I."/>
            <person name="Lecointre G."/>
            <person name="Bobe J."/>
            <person name="Postlethwait J.H."/>
            <person name="Berthelot C."/>
            <person name="Roest Crollius H."/>
            <person name="Guiguen Y."/>
        </authorList>
    </citation>
    <scope>NUCLEOTIDE SEQUENCE</scope>
    <source>
        <strain evidence="2">WJC10195</strain>
    </source>
</reference>
<dbReference type="EMBL" id="JAINUF010000012">
    <property type="protein sequence ID" value="KAJ8344941.1"/>
    <property type="molecule type" value="Genomic_DNA"/>
</dbReference>
<comment type="caution">
    <text evidence="2">The sequence shown here is derived from an EMBL/GenBank/DDBJ whole genome shotgun (WGS) entry which is preliminary data.</text>
</comment>
<keyword evidence="1" id="KW-0812">Transmembrane</keyword>
<keyword evidence="1" id="KW-0472">Membrane</keyword>
<dbReference type="Proteomes" id="UP001152622">
    <property type="component" value="Chromosome 12"/>
</dbReference>
<sequence length="151" mass="16213">MQDKLGKSFTGLICRGIANTFEGIDLTGGGAGYELIGGQWCCRVPRRLCAGITARSWLQLARSQAVRSFWDDMAAPGPPAESSGPSMAHSFLQARCQEPIMTTDWGLPLFIALVLLGLLYAFLYLPATVHRALLQEALANQTAAATRGQGD</sequence>
<feature type="transmembrane region" description="Helical" evidence="1">
    <location>
        <begin position="105"/>
        <end position="125"/>
    </location>
</feature>
<organism evidence="2 3">
    <name type="scientific">Synaphobranchus kaupii</name>
    <name type="common">Kaup's arrowtooth eel</name>
    <dbReference type="NCBI Taxonomy" id="118154"/>
    <lineage>
        <taxon>Eukaryota</taxon>
        <taxon>Metazoa</taxon>
        <taxon>Chordata</taxon>
        <taxon>Craniata</taxon>
        <taxon>Vertebrata</taxon>
        <taxon>Euteleostomi</taxon>
        <taxon>Actinopterygii</taxon>
        <taxon>Neopterygii</taxon>
        <taxon>Teleostei</taxon>
        <taxon>Anguilliformes</taxon>
        <taxon>Synaphobranchidae</taxon>
        <taxon>Synaphobranchus</taxon>
    </lineage>
</organism>
<keyword evidence="3" id="KW-1185">Reference proteome</keyword>
<evidence type="ECO:0000313" key="2">
    <source>
        <dbReference type="EMBL" id="KAJ8344941.1"/>
    </source>
</evidence>
<evidence type="ECO:0000256" key="1">
    <source>
        <dbReference type="SAM" id="Phobius"/>
    </source>
</evidence>